<evidence type="ECO:0000256" key="1">
    <source>
        <dbReference type="ARBA" id="ARBA00006484"/>
    </source>
</evidence>
<evidence type="ECO:0000313" key="4">
    <source>
        <dbReference type="EMBL" id="GAA1509377.1"/>
    </source>
</evidence>
<dbReference type="Gene3D" id="3.40.50.720">
    <property type="entry name" value="NAD(P)-binding Rossmann-like Domain"/>
    <property type="match status" value="1"/>
</dbReference>
<proteinExistence type="inferred from homology"/>
<dbReference type="Pfam" id="PF00106">
    <property type="entry name" value="adh_short"/>
    <property type="match status" value="1"/>
</dbReference>
<accession>A0ABN2A1I7</accession>
<comment type="caution">
    <text evidence="4">The sequence shown here is derived from an EMBL/GenBank/DDBJ whole genome shotgun (WGS) entry which is preliminary data.</text>
</comment>
<dbReference type="PANTHER" id="PTHR24320:SF148">
    <property type="entry name" value="NAD(P)-BINDING ROSSMANN-FOLD SUPERFAMILY PROTEIN"/>
    <property type="match status" value="1"/>
</dbReference>
<keyword evidence="5" id="KW-1185">Reference proteome</keyword>
<dbReference type="EMBL" id="BAAALX010000002">
    <property type="protein sequence ID" value="GAA1509377.1"/>
    <property type="molecule type" value="Genomic_DNA"/>
</dbReference>
<keyword evidence="2" id="KW-0560">Oxidoreductase</keyword>
<dbReference type="PANTHER" id="PTHR24320">
    <property type="entry name" value="RETINOL DEHYDROGENASE"/>
    <property type="match status" value="1"/>
</dbReference>
<reference evidence="4 5" key="1">
    <citation type="journal article" date="2019" name="Int. J. Syst. Evol. Microbiol.">
        <title>The Global Catalogue of Microorganisms (GCM) 10K type strain sequencing project: providing services to taxonomists for standard genome sequencing and annotation.</title>
        <authorList>
            <consortium name="The Broad Institute Genomics Platform"/>
            <consortium name="The Broad Institute Genome Sequencing Center for Infectious Disease"/>
            <person name="Wu L."/>
            <person name="Ma J."/>
        </authorList>
    </citation>
    <scope>NUCLEOTIDE SEQUENCE [LARGE SCALE GENOMIC DNA]</scope>
    <source>
        <strain evidence="4 5">JCM 13318</strain>
    </source>
</reference>
<dbReference type="PRINTS" id="PR00081">
    <property type="entry name" value="GDHRDH"/>
</dbReference>
<gene>
    <name evidence="4" type="ORF">GCM10009690_10320</name>
</gene>
<dbReference type="InterPro" id="IPR036291">
    <property type="entry name" value="NAD(P)-bd_dom_sf"/>
</dbReference>
<name>A0ABN2A1I7_9MICO</name>
<sequence length="294" mass="31551">MTSPIDFGIPDLTGRTVLITGANSGLGRVTARVLAGRGAHVILAVRNRAKGEAAARTMPGSTEVRDLDLADLSSVRDFAADFTDPVDLLINNAGIMIPPLYRTVDGFESQFGTNHLGHFALTNLLLPQVRERIVTVASIAHRFGTIEFDDLQWTVRSYRPMAAYGQSKLANLLFTSELQRRLSERSSSVIATAAHPGMAATNLFCSSDDNSSEARVSRAFTRVVAQSEQNGARPILCAAVADLPGGSYIGPTGPFEIRGKPGFASRSSKSTDTEVARRLWAVSEELTGATFPEL</sequence>
<dbReference type="NCBIfam" id="NF004846">
    <property type="entry name" value="PRK06197.1"/>
    <property type="match status" value="1"/>
</dbReference>
<evidence type="ECO:0000256" key="3">
    <source>
        <dbReference type="RuleBase" id="RU000363"/>
    </source>
</evidence>
<dbReference type="PRINTS" id="PR00080">
    <property type="entry name" value="SDRFAMILY"/>
</dbReference>
<dbReference type="Proteomes" id="UP001500177">
    <property type="component" value="Unassembled WGS sequence"/>
</dbReference>
<organism evidence="4 5">
    <name type="scientific">Brevibacterium permense</name>
    <dbReference type="NCBI Taxonomy" id="234834"/>
    <lineage>
        <taxon>Bacteria</taxon>
        <taxon>Bacillati</taxon>
        <taxon>Actinomycetota</taxon>
        <taxon>Actinomycetes</taxon>
        <taxon>Micrococcales</taxon>
        <taxon>Brevibacteriaceae</taxon>
        <taxon>Brevibacterium</taxon>
    </lineage>
</organism>
<evidence type="ECO:0000313" key="5">
    <source>
        <dbReference type="Proteomes" id="UP001500177"/>
    </source>
</evidence>
<evidence type="ECO:0000256" key="2">
    <source>
        <dbReference type="ARBA" id="ARBA00023002"/>
    </source>
</evidence>
<dbReference type="RefSeq" id="WP_173157344.1">
    <property type="nucleotide sequence ID" value="NZ_BAAALX010000002.1"/>
</dbReference>
<dbReference type="CDD" id="cd05327">
    <property type="entry name" value="retinol-DH_like_SDR_c_like"/>
    <property type="match status" value="1"/>
</dbReference>
<dbReference type="SUPFAM" id="SSF51735">
    <property type="entry name" value="NAD(P)-binding Rossmann-fold domains"/>
    <property type="match status" value="1"/>
</dbReference>
<comment type="similarity">
    <text evidence="1 3">Belongs to the short-chain dehydrogenases/reductases (SDR) family.</text>
</comment>
<protein>
    <submittedName>
        <fullName evidence="4">Oxidoreductase</fullName>
    </submittedName>
</protein>
<dbReference type="InterPro" id="IPR002347">
    <property type="entry name" value="SDR_fam"/>
</dbReference>